<protein>
    <submittedName>
        <fullName evidence="2">Uncharacterized protein</fullName>
    </submittedName>
</protein>
<sequence>MGAATVGGVAAVRLVAGGNARSVEEERVHQDRLLRRAQPAET</sequence>
<reference evidence="2" key="1">
    <citation type="submission" date="2014-09" db="EMBL/GenBank/DDBJ databases">
        <authorList>
            <person name="Magalhaes I.L.F."/>
            <person name="Oliveira U."/>
            <person name="Santos F.R."/>
            <person name="Vidigal T.H.D.A."/>
            <person name="Brescovit A.D."/>
            <person name="Santos A.J."/>
        </authorList>
    </citation>
    <scope>NUCLEOTIDE SEQUENCE</scope>
    <source>
        <tissue evidence="2">Shoot tissue taken approximately 20 cm above the soil surface</tissue>
    </source>
</reference>
<reference evidence="2" key="2">
    <citation type="journal article" date="2015" name="Data Brief">
        <title>Shoot transcriptome of the giant reed, Arundo donax.</title>
        <authorList>
            <person name="Barrero R.A."/>
            <person name="Guerrero F.D."/>
            <person name="Moolhuijzen P."/>
            <person name="Goolsby J.A."/>
            <person name="Tidwell J."/>
            <person name="Bellgard S.E."/>
            <person name="Bellgard M.I."/>
        </authorList>
    </citation>
    <scope>NUCLEOTIDE SEQUENCE</scope>
    <source>
        <tissue evidence="2">Shoot tissue taken approximately 20 cm above the soil surface</tissue>
    </source>
</reference>
<dbReference type="AlphaFoldDB" id="A0A0A9FY97"/>
<evidence type="ECO:0000313" key="2">
    <source>
        <dbReference type="EMBL" id="JAE15281.1"/>
    </source>
</evidence>
<proteinExistence type="predicted"/>
<name>A0A0A9FY97_ARUDO</name>
<dbReference type="EMBL" id="GBRH01182615">
    <property type="protein sequence ID" value="JAE15281.1"/>
    <property type="molecule type" value="Transcribed_RNA"/>
</dbReference>
<accession>A0A0A9FY97</accession>
<evidence type="ECO:0000256" key="1">
    <source>
        <dbReference type="SAM" id="MobiDB-lite"/>
    </source>
</evidence>
<feature type="compositionally biased region" description="Basic and acidic residues" evidence="1">
    <location>
        <begin position="22"/>
        <end position="34"/>
    </location>
</feature>
<organism evidence="2">
    <name type="scientific">Arundo donax</name>
    <name type="common">Giant reed</name>
    <name type="synonym">Donax arundinaceus</name>
    <dbReference type="NCBI Taxonomy" id="35708"/>
    <lineage>
        <taxon>Eukaryota</taxon>
        <taxon>Viridiplantae</taxon>
        <taxon>Streptophyta</taxon>
        <taxon>Embryophyta</taxon>
        <taxon>Tracheophyta</taxon>
        <taxon>Spermatophyta</taxon>
        <taxon>Magnoliopsida</taxon>
        <taxon>Liliopsida</taxon>
        <taxon>Poales</taxon>
        <taxon>Poaceae</taxon>
        <taxon>PACMAD clade</taxon>
        <taxon>Arundinoideae</taxon>
        <taxon>Arundineae</taxon>
        <taxon>Arundo</taxon>
    </lineage>
</organism>
<feature type="region of interest" description="Disordered" evidence="1">
    <location>
        <begin position="20"/>
        <end position="42"/>
    </location>
</feature>